<dbReference type="AlphaFoldDB" id="A0A811SHY9"/>
<feature type="chain" id="PRO_5032706246" evidence="2">
    <location>
        <begin position="22"/>
        <end position="510"/>
    </location>
</feature>
<dbReference type="Proteomes" id="UP000604825">
    <property type="component" value="Unassembled WGS sequence"/>
</dbReference>
<dbReference type="PANTHER" id="PTHR19328:SF13">
    <property type="entry name" value="HIPL1 PROTEIN"/>
    <property type="match status" value="1"/>
</dbReference>
<evidence type="ECO:0000313" key="3">
    <source>
        <dbReference type="EMBL" id="CAD6340874.1"/>
    </source>
</evidence>
<name>A0A811SHY9_9POAL</name>
<reference evidence="3" key="1">
    <citation type="submission" date="2020-10" db="EMBL/GenBank/DDBJ databases">
        <authorList>
            <person name="Han B."/>
            <person name="Lu T."/>
            <person name="Zhao Q."/>
            <person name="Huang X."/>
            <person name="Zhao Y."/>
        </authorList>
    </citation>
    <scope>NUCLEOTIDE SEQUENCE</scope>
</reference>
<accession>A0A811SHY9</accession>
<protein>
    <submittedName>
        <fullName evidence="3">Uncharacterized protein</fullName>
    </submittedName>
</protein>
<feature type="signal peptide" evidence="2">
    <location>
        <begin position="1"/>
        <end position="21"/>
    </location>
</feature>
<evidence type="ECO:0000256" key="1">
    <source>
        <dbReference type="SAM" id="Phobius"/>
    </source>
</evidence>
<dbReference type="PANTHER" id="PTHR19328">
    <property type="entry name" value="HEDGEHOG-INTERACTING PROTEIN"/>
    <property type="match status" value="1"/>
</dbReference>
<sequence>MTMMRIVLFLSLACLSLDASCSPPPAAASCAGTTTPFCGSCSCSAEDDLKLREAFLAEVKAHGYEDAACRSELKAYICAVCVSADDDPPSALPLRCAGAAAPPSSISTTRHDDDLGSTDGGGGSSTLCVHKASTQAYDGVVPLHDGSGRLLCWRRNGQIWLATVDVVDPTGGSVLRVVDKPLVDLGSRLVSQDAAARGLAGVAVHSSGQLFVSYYTTTVGPDGGSAFLVVDQLSSSASWSEGHEQRSAANRAQLTTTRVFSMALPDQSEPRSSSSGFLLDYYGGQILFRPTTTDPFLYLVTGPAQSDGQLQAKILRFRVGQDTSSGIGSMEVQVYASVLGVPRRCAFDADKPHDLYCATVEEFWWTVASPARNYTTTRNLRVTCAAPTATSPCRGGDFAGGSVTSFAEDADKNALLLATDGVYMVVRPSLCDADDTHTKAPTSTSTKSLLKWIFGVIGSLIAILGGGYGAYRYRTCSCFNTTTDITINATNVNIHNGENKIQLAVISTEG</sequence>
<dbReference type="InterPro" id="IPR011042">
    <property type="entry name" value="6-blade_b-propeller_TolB-like"/>
</dbReference>
<gene>
    <name evidence="3" type="ORF">NCGR_LOCUS64972</name>
</gene>
<keyword evidence="1" id="KW-0472">Membrane</keyword>
<proteinExistence type="predicted"/>
<keyword evidence="2" id="KW-0732">Signal</keyword>
<dbReference type="Gene3D" id="2.120.10.30">
    <property type="entry name" value="TolB, C-terminal domain"/>
    <property type="match status" value="1"/>
</dbReference>
<dbReference type="EMBL" id="CAJGYO010000083">
    <property type="protein sequence ID" value="CAD6340874.1"/>
    <property type="molecule type" value="Genomic_DNA"/>
</dbReference>
<dbReference type="OrthoDB" id="9700786at2759"/>
<evidence type="ECO:0000256" key="2">
    <source>
        <dbReference type="SAM" id="SignalP"/>
    </source>
</evidence>
<keyword evidence="1" id="KW-1133">Transmembrane helix</keyword>
<keyword evidence="1" id="KW-0812">Transmembrane</keyword>
<organism evidence="3 4">
    <name type="scientific">Miscanthus lutarioriparius</name>
    <dbReference type="NCBI Taxonomy" id="422564"/>
    <lineage>
        <taxon>Eukaryota</taxon>
        <taxon>Viridiplantae</taxon>
        <taxon>Streptophyta</taxon>
        <taxon>Embryophyta</taxon>
        <taxon>Tracheophyta</taxon>
        <taxon>Spermatophyta</taxon>
        <taxon>Magnoliopsida</taxon>
        <taxon>Liliopsida</taxon>
        <taxon>Poales</taxon>
        <taxon>Poaceae</taxon>
        <taxon>PACMAD clade</taxon>
        <taxon>Panicoideae</taxon>
        <taxon>Andropogonodae</taxon>
        <taxon>Andropogoneae</taxon>
        <taxon>Saccharinae</taxon>
        <taxon>Miscanthus</taxon>
    </lineage>
</organism>
<dbReference type="PROSITE" id="PS51257">
    <property type="entry name" value="PROKAR_LIPOPROTEIN"/>
    <property type="match status" value="1"/>
</dbReference>
<keyword evidence="4" id="KW-1185">Reference proteome</keyword>
<feature type="transmembrane region" description="Helical" evidence="1">
    <location>
        <begin position="449"/>
        <end position="471"/>
    </location>
</feature>
<comment type="caution">
    <text evidence="3">The sequence shown here is derived from an EMBL/GenBank/DDBJ whole genome shotgun (WGS) entry which is preliminary data.</text>
</comment>
<evidence type="ECO:0000313" key="4">
    <source>
        <dbReference type="Proteomes" id="UP000604825"/>
    </source>
</evidence>